<dbReference type="GO" id="GO:0003676">
    <property type="term" value="F:nucleic acid binding"/>
    <property type="evidence" value="ECO:0007669"/>
    <property type="project" value="InterPro"/>
</dbReference>
<name>A0A0B7BL94_9EUPU</name>
<dbReference type="EMBL" id="HACG01046853">
    <property type="protein sequence ID" value="CEK93718.1"/>
    <property type="molecule type" value="Transcribed_RNA"/>
</dbReference>
<protein>
    <recommendedName>
        <fullName evidence="2">Tc1-like transposase DDE domain-containing protein</fullName>
    </recommendedName>
</protein>
<dbReference type="AlphaFoldDB" id="A0A0B7BL94"/>
<evidence type="ECO:0008006" key="2">
    <source>
        <dbReference type="Google" id="ProtNLM"/>
    </source>
</evidence>
<evidence type="ECO:0000313" key="1">
    <source>
        <dbReference type="EMBL" id="CEK93718.1"/>
    </source>
</evidence>
<dbReference type="Gene3D" id="3.30.420.10">
    <property type="entry name" value="Ribonuclease H-like superfamily/Ribonuclease H"/>
    <property type="match status" value="1"/>
</dbReference>
<sequence>MIFSETQHSIAPKPFILPHPPYSPDLAPCDFLFPQLKKQLKSCRFDVIEDIQTNETRQLFKKVPIRGAIVVYKNV</sequence>
<dbReference type="InterPro" id="IPR036397">
    <property type="entry name" value="RNaseH_sf"/>
</dbReference>
<reference evidence="1" key="1">
    <citation type="submission" date="2014-12" db="EMBL/GenBank/DDBJ databases">
        <title>Insight into the proteome of Arion vulgaris.</title>
        <authorList>
            <person name="Aradska J."/>
            <person name="Bulat T."/>
            <person name="Smidak R."/>
            <person name="Sarate P."/>
            <person name="Gangsoo J."/>
            <person name="Sialana F."/>
            <person name="Bilban M."/>
            <person name="Lubec G."/>
        </authorList>
    </citation>
    <scope>NUCLEOTIDE SEQUENCE</scope>
    <source>
        <tissue evidence="1">Skin</tissue>
    </source>
</reference>
<proteinExistence type="predicted"/>
<gene>
    <name evidence="1" type="primary">ORF196882</name>
</gene>
<organism evidence="1">
    <name type="scientific">Arion vulgaris</name>
    <dbReference type="NCBI Taxonomy" id="1028688"/>
    <lineage>
        <taxon>Eukaryota</taxon>
        <taxon>Metazoa</taxon>
        <taxon>Spiralia</taxon>
        <taxon>Lophotrochozoa</taxon>
        <taxon>Mollusca</taxon>
        <taxon>Gastropoda</taxon>
        <taxon>Heterobranchia</taxon>
        <taxon>Euthyneura</taxon>
        <taxon>Panpulmonata</taxon>
        <taxon>Eupulmonata</taxon>
        <taxon>Stylommatophora</taxon>
        <taxon>Helicina</taxon>
        <taxon>Arionoidea</taxon>
        <taxon>Arionidae</taxon>
        <taxon>Arion</taxon>
    </lineage>
</organism>
<accession>A0A0B7BL94</accession>